<organism evidence="2 3">
    <name type="scientific">Shigella flexneri</name>
    <dbReference type="NCBI Taxonomy" id="623"/>
    <lineage>
        <taxon>Bacteria</taxon>
        <taxon>Pseudomonadati</taxon>
        <taxon>Pseudomonadota</taxon>
        <taxon>Gammaproteobacteria</taxon>
        <taxon>Enterobacterales</taxon>
        <taxon>Enterobacteriaceae</taxon>
        <taxon>Shigella</taxon>
    </lineage>
</organism>
<dbReference type="AlphaFoldDB" id="A0A7Z1IZS5"/>
<dbReference type="Pfam" id="PF20148">
    <property type="entry name" value="DUF6531"/>
    <property type="match status" value="1"/>
</dbReference>
<gene>
    <name evidence="2" type="ORF">CEG97_14810</name>
</gene>
<dbReference type="Proteomes" id="UP000217822">
    <property type="component" value="Unassembled WGS sequence"/>
</dbReference>
<proteinExistence type="predicted"/>
<protein>
    <recommendedName>
        <fullName evidence="1">DUF6531 domain-containing protein</fullName>
    </recommendedName>
</protein>
<name>A0A7Z1IZS5_SHIFL</name>
<dbReference type="InterPro" id="IPR045351">
    <property type="entry name" value="DUF6531"/>
</dbReference>
<feature type="non-terminal residue" evidence="2">
    <location>
        <position position="135"/>
    </location>
</feature>
<reference evidence="3" key="1">
    <citation type="submission" date="2017-06" db="EMBL/GenBank/DDBJ databases">
        <title>WGS of SAMN07203007.</title>
        <authorList>
            <person name="Fouts D."/>
            <person name="Sutton G."/>
            <person name="Nguyen K."/>
            <person name="Thamlikitkul V."/>
        </authorList>
    </citation>
    <scope>NUCLEOTIDE SEQUENCE [LARGE SCALE GENOMIC DNA]</scope>
    <source>
        <strain evidence="3">ESBL-06065-006</strain>
    </source>
</reference>
<dbReference type="RefSeq" id="WP_072268742.1">
    <property type="nucleotide sequence ID" value="NZ_NIYV01000065.1"/>
</dbReference>
<evidence type="ECO:0000313" key="2">
    <source>
        <dbReference type="EMBL" id="PAY86961.1"/>
    </source>
</evidence>
<feature type="domain" description="DUF6531" evidence="1">
    <location>
        <begin position="47"/>
        <end position="123"/>
    </location>
</feature>
<evidence type="ECO:0000259" key="1">
    <source>
        <dbReference type="Pfam" id="PF20148"/>
    </source>
</evidence>
<comment type="caution">
    <text evidence="2">The sequence shown here is derived from an EMBL/GenBank/DDBJ whole genome shotgun (WGS) entry which is preliminary data.</text>
</comment>
<evidence type="ECO:0000313" key="3">
    <source>
        <dbReference type="Proteomes" id="UP000217822"/>
    </source>
</evidence>
<accession>A0A7Z1IZS5</accession>
<sequence length="135" mass="14130">MGGKPAARQGDMTRKGLDIVQGSAGVLIGAPTGVACSVCPGGITYANPVNPLLGAKVLPGETDLALPGPLPFILSRAYSSYRTRTPAPVGVFGPGWKAPFDIRLQIRDEGLILNDNGGRSIHFEPLFPGEISYSR</sequence>
<dbReference type="EMBL" id="NIYV01000065">
    <property type="protein sequence ID" value="PAY86961.1"/>
    <property type="molecule type" value="Genomic_DNA"/>
</dbReference>